<name>A0A2V2MYQ4_9EURY</name>
<gene>
    <name evidence="1" type="ORF">DK846_05685</name>
</gene>
<dbReference type="SUPFAM" id="SSF55874">
    <property type="entry name" value="ATPase domain of HSP90 chaperone/DNA topoisomerase II/histidine kinase"/>
    <property type="match status" value="1"/>
</dbReference>
<dbReference type="Gene3D" id="3.30.565.10">
    <property type="entry name" value="Histidine kinase-like ATPase, C-terminal domain"/>
    <property type="match status" value="1"/>
</dbReference>
<evidence type="ECO:0008006" key="3">
    <source>
        <dbReference type="Google" id="ProtNLM"/>
    </source>
</evidence>
<evidence type="ECO:0000313" key="2">
    <source>
        <dbReference type="Proteomes" id="UP000245657"/>
    </source>
</evidence>
<keyword evidence="2" id="KW-1185">Reference proteome</keyword>
<proteinExistence type="predicted"/>
<sequence length="66" mass="7328">MVQKGDFKVWIIEDNGIGIGQDKKDRIFRKGVGHNICLGLFLTREILDITGLSINETGREGDGARI</sequence>
<protein>
    <recommendedName>
        <fullName evidence="3">Histidine kinase/HSP90-like ATPase domain-containing protein</fullName>
    </recommendedName>
</protein>
<dbReference type="Proteomes" id="UP000245657">
    <property type="component" value="Unassembled WGS sequence"/>
</dbReference>
<accession>A0A2V2MYQ4</accession>
<dbReference type="InterPro" id="IPR036890">
    <property type="entry name" value="HATPase_C_sf"/>
</dbReference>
<dbReference type="GeneID" id="97549991"/>
<reference evidence="1 2" key="1">
    <citation type="submission" date="2018-05" db="EMBL/GenBank/DDBJ databases">
        <title>Draft genome of Methanospirillum lacunae Ki8-1.</title>
        <authorList>
            <person name="Dueholm M.S."/>
            <person name="Nielsen P.H."/>
            <person name="Bakmann L.F."/>
            <person name="Otzen D.E."/>
        </authorList>
    </citation>
    <scope>NUCLEOTIDE SEQUENCE [LARGE SCALE GENOMIC DNA]</scope>
    <source>
        <strain evidence="1 2">Ki8-1</strain>
    </source>
</reference>
<dbReference type="EMBL" id="QGMY01000004">
    <property type="protein sequence ID" value="PWR73072.1"/>
    <property type="molecule type" value="Genomic_DNA"/>
</dbReference>
<comment type="caution">
    <text evidence="1">The sequence shown here is derived from an EMBL/GenBank/DDBJ whole genome shotgun (WGS) entry which is preliminary data.</text>
</comment>
<dbReference type="AlphaFoldDB" id="A0A2V2MYQ4"/>
<organism evidence="1 2">
    <name type="scientific">Methanospirillum lacunae</name>
    <dbReference type="NCBI Taxonomy" id="668570"/>
    <lineage>
        <taxon>Archaea</taxon>
        <taxon>Methanobacteriati</taxon>
        <taxon>Methanobacteriota</taxon>
        <taxon>Stenosarchaea group</taxon>
        <taxon>Methanomicrobia</taxon>
        <taxon>Methanomicrobiales</taxon>
        <taxon>Methanospirillaceae</taxon>
        <taxon>Methanospirillum</taxon>
    </lineage>
</organism>
<dbReference type="RefSeq" id="WP_109967973.1">
    <property type="nucleotide sequence ID" value="NZ_CP176093.1"/>
</dbReference>
<evidence type="ECO:0000313" key="1">
    <source>
        <dbReference type="EMBL" id="PWR73072.1"/>
    </source>
</evidence>